<evidence type="ECO:0000313" key="5">
    <source>
        <dbReference type="EMBL" id="MFD0871900.1"/>
    </source>
</evidence>
<keyword evidence="6" id="KW-1185">Reference proteome</keyword>
<reference evidence="6" key="1">
    <citation type="journal article" date="2019" name="Int. J. Syst. Evol. Microbiol.">
        <title>The Global Catalogue of Microorganisms (GCM) 10K type strain sequencing project: providing services to taxonomists for standard genome sequencing and annotation.</title>
        <authorList>
            <consortium name="The Broad Institute Genomics Platform"/>
            <consortium name="The Broad Institute Genome Sequencing Center for Infectious Disease"/>
            <person name="Wu L."/>
            <person name="Ma J."/>
        </authorList>
    </citation>
    <scope>NUCLEOTIDE SEQUENCE [LARGE SCALE GENOMIC DNA]</scope>
    <source>
        <strain evidence="6">CCUG 57263</strain>
    </source>
</reference>
<dbReference type="SUPFAM" id="SSF52172">
    <property type="entry name" value="CheY-like"/>
    <property type="match status" value="1"/>
</dbReference>
<dbReference type="Gene3D" id="3.40.50.2300">
    <property type="match status" value="1"/>
</dbReference>
<comment type="caution">
    <text evidence="5">The sequence shown here is derived from an EMBL/GenBank/DDBJ whole genome shotgun (WGS) entry which is preliminary data.</text>
</comment>
<dbReference type="SMART" id="SM00448">
    <property type="entry name" value="REC"/>
    <property type="match status" value="1"/>
</dbReference>
<sequence length="460" mass="53616">MLKMLVVDDDKFERDGVKFLVDKYDLKLEIAEADSGESALEYIARHDVDILFTDIRMKGMDGLELAEEIRERDASVKVIFMSAYGEFEYAQRAIDLKAIRYILKPVQVSEFIKVVSQVIQLCKEERQAKEKQIRLEESYRKEQHYHKQRLLTDYIMGRADSSAEGEEIVRPLPIAGFNGYRYIRMLLLDSRTRLFDRLDLDFDRQIVESVQRACDVVHLNEFQSLLLLEAWAEEPLQKLVETGRNLMEWLRTRFDCEVTVVISGLVEDARQLYKEYNALETVLENKFFFDEGTVLLANHTSFAIDDIAKMMDDLLLKLTAHIRRHRFEAVEPGFDQLFNLLQNSDHFSVVYVKYVCTEIVKVLFETAAKKNANKFREDLESIYKTERLSDLRQVMHELFADYGPAACDVSDRVSKAVEEAVRIIECEYAADLSLELLAERVYLTPNYLSHFVYKAEGDQH</sequence>
<dbReference type="Gene3D" id="1.10.10.60">
    <property type="entry name" value="Homeodomain-like"/>
    <property type="match status" value="1"/>
</dbReference>
<dbReference type="PANTHER" id="PTHR42713:SF3">
    <property type="entry name" value="TRANSCRIPTIONAL REGULATORY PROTEIN HPTR"/>
    <property type="match status" value="1"/>
</dbReference>
<dbReference type="CDD" id="cd17536">
    <property type="entry name" value="REC_YesN-like"/>
    <property type="match status" value="1"/>
</dbReference>
<keyword evidence="2" id="KW-0238">DNA-binding</keyword>
<keyword evidence="3" id="KW-0597">Phosphoprotein</keyword>
<dbReference type="InterPro" id="IPR011006">
    <property type="entry name" value="CheY-like_superfamily"/>
</dbReference>
<dbReference type="Proteomes" id="UP001597120">
    <property type="component" value="Unassembled WGS sequence"/>
</dbReference>
<evidence type="ECO:0000256" key="1">
    <source>
        <dbReference type="ARBA" id="ARBA00022490"/>
    </source>
</evidence>
<dbReference type="PROSITE" id="PS50110">
    <property type="entry name" value="RESPONSE_REGULATORY"/>
    <property type="match status" value="1"/>
</dbReference>
<proteinExistence type="predicted"/>
<name>A0ABW3DF97_9BACL</name>
<dbReference type="PANTHER" id="PTHR42713">
    <property type="entry name" value="HISTIDINE KINASE-RELATED"/>
    <property type="match status" value="1"/>
</dbReference>
<dbReference type="EMBL" id="JBHTIU010000093">
    <property type="protein sequence ID" value="MFD0871900.1"/>
    <property type="molecule type" value="Genomic_DNA"/>
</dbReference>
<accession>A0ABW3DF97</accession>
<gene>
    <name evidence="5" type="ORF">ACFQ03_22485</name>
</gene>
<evidence type="ECO:0000256" key="2">
    <source>
        <dbReference type="ARBA" id="ARBA00023125"/>
    </source>
</evidence>
<dbReference type="InterPro" id="IPR051552">
    <property type="entry name" value="HptR"/>
</dbReference>
<evidence type="ECO:0000259" key="4">
    <source>
        <dbReference type="PROSITE" id="PS50110"/>
    </source>
</evidence>
<dbReference type="InterPro" id="IPR001789">
    <property type="entry name" value="Sig_transdc_resp-reg_receiver"/>
</dbReference>
<organism evidence="5 6">
    <name type="scientific">Paenibacillus residui</name>
    <dbReference type="NCBI Taxonomy" id="629724"/>
    <lineage>
        <taxon>Bacteria</taxon>
        <taxon>Bacillati</taxon>
        <taxon>Bacillota</taxon>
        <taxon>Bacilli</taxon>
        <taxon>Bacillales</taxon>
        <taxon>Paenibacillaceae</taxon>
        <taxon>Paenibacillus</taxon>
    </lineage>
</organism>
<dbReference type="Pfam" id="PF00072">
    <property type="entry name" value="Response_reg"/>
    <property type="match status" value="1"/>
</dbReference>
<keyword evidence="1" id="KW-0963">Cytoplasm</keyword>
<evidence type="ECO:0000313" key="6">
    <source>
        <dbReference type="Proteomes" id="UP001597120"/>
    </source>
</evidence>
<evidence type="ECO:0000256" key="3">
    <source>
        <dbReference type="PROSITE-ProRule" id="PRU00169"/>
    </source>
</evidence>
<protein>
    <submittedName>
        <fullName evidence="5">Response regulator</fullName>
    </submittedName>
</protein>
<feature type="domain" description="Response regulatory" evidence="4">
    <location>
        <begin position="3"/>
        <end position="119"/>
    </location>
</feature>
<dbReference type="RefSeq" id="WP_379291113.1">
    <property type="nucleotide sequence ID" value="NZ_JBHTIU010000093.1"/>
</dbReference>
<feature type="modified residue" description="4-aspartylphosphate" evidence="3">
    <location>
        <position position="54"/>
    </location>
</feature>